<feature type="domain" description="UspA" evidence="1">
    <location>
        <begin position="1"/>
        <end position="30"/>
    </location>
</feature>
<evidence type="ECO:0000313" key="2">
    <source>
        <dbReference type="EMBL" id="MFD0891844.1"/>
    </source>
</evidence>
<name>A0ABW3E6Y6_9ACTN</name>
<dbReference type="Pfam" id="PF00582">
    <property type="entry name" value="Usp"/>
    <property type="match status" value="1"/>
</dbReference>
<dbReference type="Proteomes" id="UP001597024">
    <property type="component" value="Unassembled WGS sequence"/>
</dbReference>
<dbReference type="InterPro" id="IPR014729">
    <property type="entry name" value="Rossmann-like_a/b/a_fold"/>
</dbReference>
<sequence length="30" mass="2940">MTAHVVVGTDGSPSAEAAVGWAAEDAARRG</sequence>
<organism evidence="2 3">
    <name type="scientific">Streptosporangium algeriense</name>
    <dbReference type="NCBI Taxonomy" id="1682748"/>
    <lineage>
        <taxon>Bacteria</taxon>
        <taxon>Bacillati</taxon>
        <taxon>Actinomycetota</taxon>
        <taxon>Actinomycetes</taxon>
        <taxon>Streptosporangiales</taxon>
        <taxon>Streptosporangiaceae</taxon>
        <taxon>Streptosporangium</taxon>
    </lineage>
</organism>
<feature type="non-terminal residue" evidence="2">
    <location>
        <position position="30"/>
    </location>
</feature>
<dbReference type="Gene3D" id="3.40.50.620">
    <property type="entry name" value="HUPs"/>
    <property type="match status" value="1"/>
</dbReference>
<accession>A0ABW3E6Y6</accession>
<evidence type="ECO:0000313" key="3">
    <source>
        <dbReference type="Proteomes" id="UP001597024"/>
    </source>
</evidence>
<keyword evidence="3" id="KW-1185">Reference proteome</keyword>
<evidence type="ECO:0000259" key="1">
    <source>
        <dbReference type="Pfam" id="PF00582"/>
    </source>
</evidence>
<dbReference type="EMBL" id="JBHTHX010003533">
    <property type="protein sequence ID" value="MFD0891844.1"/>
    <property type="molecule type" value="Genomic_DNA"/>
</dbReference>
<gene>
    <name evidence="2" type="ORF">ACFQ08_45445</name>
</gene>
<comment type="caution">
    <text evidence="2">The sequence shown here is derived from an EMBL/GenBank/DDBJ whole genome shotgun (WGS) entry which is preliminary data.</text>
</comment>
<protein>
    <submittedName>
        <fullName evidence="2">Universal stress protein</fullName>
    </submittedName>
</protein>
<reference evidence="3" key="1">
    <citation type="journal article" date="2019" name="Int. J. Syst. Evol. Microbiol.">
        <title>The Global Catalogue of Microorganisms (GCM) 10K type strain sequencing project: providing services to taxonomists for standard genome sequencing and annotation.</title>
        <authorList>
            <consortium name="The Broad Institute Genomics Platform"/>
            <consortium name="The Broad Institute Genome Sequencing Center for Infectious Disease"/>
            <person name="Wu L."/>
            <person name="Ma J."/>
        </authorList>
    </citation>
    <scope>NUCLEOTIDE SEQUENCE [LARGE SCALE GENOMIC DNA]</scope>
    <source>
        <strain evidence="3">CCUG 62974</strain>
    </source>
</reference>
<proteinExistence type="predicted"/>
<dbReference type="InterPro" id="IPR006016">
    <property type="entry name" value="UspA"/>
</dbReference>